<evidence type="ECO:0000313" key="2">
    <source>
        <dbReference type="EMBL" id="CAI6359389.1"/>
    </source>
</evidence>
<gene>
    <name evidence="2" type="ORF">MEUPH1_LOCUS14807</name>
</gene>
<organism evidence="2 3">
    <name type="scientific">Macrosiphum euphorbiae</name>
    <name type="common">potato aphid</name>
    <dbReference type="NCBI Taxonomy" id="13131"/>
    <lineage>
        <taxon>Eukaryota</taxon>
        <taxon>Metazoa</taxon>
        <taxon>Ecdysozoa</taxon>
        <taxon>Arthropoda</taxon>
        <taxon>Hexapoda</taxon>
        <taxon>Insecta</taxon>
        <taxon>Pterygota</taxon>
        <taxon>Neoptera</taxon>
        <taxon>Paraneoptera</taxon>
        <taxon>Hemiptera</taxon>
        <taxon>Sternorrhyncha</taxon>
        <taxon>Aphidomorpha</taxon>
        <taxon>Aphidoidea</taxon>
        <taxon>Aphididae</taxon>
        <taxon>Macrosiphini</taxon>
        <taxon>Macrosiphum</taxon>
    </lineage>
</organism>
<reference evidence="2 3" key="1">
    <citation type="submission" date="2023-01" db="EMBL/GenBank/DDBJ databases">
        <authorList>
            <person name="Whitehead M."/>
        </authorList>
    </citation>
    <scope>NUCLEOTIDE SEQUENCE [LARGE SCALE GENOMIC DNA]</scope>
</reference>
<proteinExistence type="predicted"/>
<accession>A0AAV0WTF6</accession>
<comment type="caution">
    <text evidence="2">The sequence shown here is derived from an EMBL/GenBank/DDBJ whole genome shotgun (WGS) entry which is preliminary data.</text>
</comment>
<keyword evidence="1" id="KW-0472">Membrane</keyword>
<keyword evidence="3" id="KW-1185">Reference proteome</keyword>
<evidence type="ECO:0000313" key="3">
    <source>
        <dbReference type="Proteomes" id="UP001160148"/>
    </source>
</evidence>
<keyword evidence="1" id="KW-0812">Transmembrane</keyword>
<feature type="transmembrane region" description="Helical" evidence="1">
    <location>
        <begin position="135"/>
        <end position="153"/>
    </location>
</feature>
<dbReference type="AlphaFoldDB" id="A0AAV0WTF6"/>
<name>A0AAV0WTF6_9HEMI</name>
<dbReference type="Proteomes" id="UP001160148">
    <property type="component" value="Unassembled WGS sequence"/>
</dbReference>
<evidence type="ECO:0000256" key="1">
    <source>
        <dbReference type="SAM" id="Phobius"/>
    </source>
</evidence>
<dbReference type="EMBL" id="CARXXK010000002">
    <property type="protein sequence ID" value="CAI6359389.1"/>
    <property type="molecule type" value="Genomic_DNA"/>
</dbReference>
<protein>
    <submittedName>
        <fullName evidence="2">Uncharacterized protein</fullName>
    </submittedName>
</protein>
<sequence length="155" mass="17595">MGRFAGDSRRRHPFSTATSERTAMRTHLYHVPNSEHQWGEWKSGEHYCSYVTISRHVDFPVHRVSDTEALVLVAAIVDALVSGESGRRERRFSHHGLVGNYHRGEHNILFVLPSCTGFSGTSSSSYRVLDICRAVLLYSLSIYIEYVLLYFVFGG</sequence>
<keyword evidence="1" id="KW-1133">Transmembrane helix</keyword>